<dbReference type="EMBL" id="WJXW01000006">
    <property type="protein sequence ID" value="KAF9735051.1"/>
    <property type="molecule type" value="Genomic_DNA"/>
</dbReference>
<dbReference type="OrthoDB" id="3792489at2759"/>
<reference evidence="2" key="1">
    <citation type="journal article" date="2020" name="Mol. Plant Microbe Interact.">
        <title>Genome Sequence of the Biocontrol Agent Coniothyrium minitans strain Conio (IMI 134523).</title>
        <authorList>
            <person name="Patel D."/>
            <person name="Shittu T.A."/>
            <person name="Baroncelli R."/>
            <person name="Muthumeenakshi S."/>
            <person name="Osborne T.H."/>
            <person name="Janganan T.K."/>
            <person name="Sreenivasaprasad S."/>
        </authorList>
    </citation>
    <scope>NUCLEOTIDE SEQUENCE</scope>
    <source>
        <strain evidence="2">Conio</strain>
    </source>
</reference>
<evidence type="ECO:0000313" key="2">
    <source>
        <dbReference type="EMBL" id="KAF9735051.1"/>
    </source>
</evidence>
<comment type="caution">
    <text evidence="2">The sequence shown here is derived from an EMBL/GenBank/DDBJ whole genome shotgun (WGS) entry which is preliminary data.</text>
</comment>
<sequence length="196" mass="20317">MYSNTLVAFLPAVAVALPTTAPTVYHAAKAIVARAPPEANAVLKSVTASGTGCSENSASFVLGIGDGATVGFDNMIVDSTQVDKTKRCVITLDLQLDSKWKYTINKATNIRGYVENDGGTYKVAYTVGGKTSDVSDIIPSNPSGGNWVATSVSPGATSTYGGGVANIDIFLRLLPVGAQVATATIDSLDVQFEYSK</sequence>
<dbReference type="Pfam" id="PF14273">
    <property type="entry name" value="DUF4360"/>
    <property type="match status" value="1"/>
</dbReference>
<evidence type="ECO:0000256" key="1">
    <source>
        <dbReference type="SAM" id="SignalP"/>
    </source>
</evidence>
<feature type="signal peptide" evidence="1">
    <location>
        <begin position="1"/>
        <end position="16"/>
    </location>
</feature>
<keyword evidence="1" id="KW-0732">Signal</keyword>
<dbReference type="InterPro" id="IPR025649">
    <property type="entry name" value="DUF4360"/>
</dbReference>
<gene>
    <name evidence="2" type="ORF">PMIN01_06456</name>
</gene>
<protein>
    <submittedName>
        <fullName evidence="2">Uncharacterized protein</fullName>
    </submittedName>
</protein>
<organism evidence="2 3">
    <name type="scientific">Paraphaeosphaeria minitans</name>
    <dbReference type="NCBI Taxonomy" id="565426"/>
    <lineage>
        <taxon>Eukaryota</taxon>
        <taxon>Fungi</taxon>
        <taxon>Dikarya</taxon>
        <taxon>Ascomycota</taxon>
        <taxon>Pezizomycotina</taxon>
        <taxon>Dothideomycetes</taxon>
        <taxon>Pleosporomycetidae</taxon>
        <taxon>Pleosporales</taxon>
        <taxon>Massarineae</taxon>
        <taxon>Didymosphaeriaceae</taxon>
        <taxon>Paraphaeosphaeria</taxon>
    </lineage>
</organism>
<keyword evidence="3" id="KW-1185">Reference proteome</keyword>
<accession>A0A9P6GG35</accession>
<dbReference type="Proteomes" id="UP000756921">
    <property type="component" value="Unassembled WGS sequence"/>
</dbReference>
<name>A0A9P6GG35_9PLEO</name>
<feature type="chain" id="PRO_5040510928" evidence="1">
    <location>
        <begin position="17"/>
        <end position="196"/>
    </location>
</feature>
<dbReference type="AlphaFoldDB" id="A0A9P6GG35"/>
<evidence type="ECO:0000313" key="3">
    <source>
        <dbReference type="Proteomes" id="UP000756921"/>
    </source>
</evidence>
<proteinExistence type="predicted"/>